<keyword evidence="1" id="KW-1133">Transmembrane helix</keyword>
<evidence type="ECO:0000313" key="2">
    <source>
        <dbReference type="EMBL" id="MRW92851.1"/>
    </source>
</evidence>
<gene>
    <name evidence="2" type="ORF">GJ699_22895</name>
</gene>
<protein>
    <submittedName>
        <fullName evidence="2">Uncharacterized protein</fullName>
    </submittedName>
</protein>
<evidence type="ECO:0000313" key="3">
    <source>
        <dbReference type="Proteomes" id="UP000433309"/>
    </source>
</evidence>
<proteinExistence type="predicted"/>
<dbReference type="AlphaFoldDB" id="A0A6I2L3Y6"/>
<comment type="caution">
    <text evidence="2">The sequence shown here is derived from an EMBL/GenBank/DDBJ whole genome shotgun (WGS) entry which is preliminary data.</text>
</comment>
<reference evidence="2 3" key="1">
    <citation type="submission" date="2019-11" db="EMBL/GenBank/DDBJ databases">
        <title>Novel species isolated from a subtropical stream in China.</title>
        <authorList>
            <person name="Lu H."/>
        </authorList>
    </citation>
    <scope>NUCLEOTIDE SEQUENCE [LARGE SCALE GENOMIC DNA]</scope>
    <source>
        <strain evidence="2 3">FT80W</strain>
    </source>
</reference>
<keyword evidence="1" id="KW-0472">Membrane</keyword>
<keyword evidence="3" id="KW-1185">Reference proteome</keyword>
<dbReference type="Proteomes" id="UP000433309">
    <property type="component" value="Unassembled WGS sequence"/>
</dbReference>
<dbReference type="EMBL" id="WKJK01000013">
    <property type="protein sequence ID" value="MRW92851.1"/>
    <property type="molecule type" value="Genomic_DNA"/>
</dbReference>
<sequence length="105" mass="11372">MVKPPTPEKYPRWRIVRFAAFAVMVVLFIFVASKAGIMGAGVIMLIDAGLHIAECRIPYGWEGKEPSGYLTGLPALLVSLLTGVLGITMIILPELMLTLVGWSDA</sequence>
<evidence type="ECO:0000256" key="1">
    <source>
        <dbReference type="SAM" id="Phobius"/>
    </source>
</evidence>
<accession>A0A6I2L3Y6</accession>
<feature type="transmembrane region" description="Helical" evidence="1">
    <location>
        <begin position="20"/>
        <end position="46"/>
    </location>
</feature>
<organism evidence="2 3">
    <name type="scientific">Duganella guangzhouensis</name>
    <dbReference type="NCBI Taxonomy" id="2666084"/>
    <lineage>
        <taxon>Bacteria</taxon>
        <taxon>Pseudomonadati</taxon>
        <taxon>Pseudomonadota</taxon>
        <taxon>Betaproteobacteria</taxon>
        <taxon>Burkholderiales</taxon>
        <taxon>Oxalobacteraceae</taxon>
        <taxon>Telluria group</taxon>
        <taxon>Duganella</taxon>
    </lineage>
</organism>
<feature type="transmembrane region" description="Helical" evidence="1">
    <location>
        <begin position="67"/>
        <end position="92"/>
    </location>
</feature>
<keyword evidence="1" id="KW-0812">Transmembrane</keyword>
<dbReference type="RefSeq" id="WP_154380663.1">
    <property type="nucleotide sequence ID" value="NZ_WKJK01000013.1"/>
</dbReference>
<name>A0A6I2L3Y6_9BURK</name>